<feature type="chain" id="PRO_5020037730" evidence="1">
    <location>
        <begin position="19"/>
        <end position="108"/>
    </location>
</feature>
<name>A0A4C1U965_EUMVA</name>
<sequence length="108" mass="11905">MWWAMWCCAAAAAVCARAAPPALPAIELAQIDQSAPDDQQDALSYVEGPLAARYAPEPWLYLLAGLPRDSQRALRNGTKPVRLRRETGSIATRPILDVNGERYSIRKN</sequence>
<organism evidence="2 3">
    <name type="scientific">Eumeta variegata</name>
    <name type="common">Bagworm moth</name>
    <name type="synonym">Eumeta japonica</name>
    <dbReference type="NCBI Taxonomy" id="151549"/>
    <lineage>
        <taxon>Eukaryota</taxon>
        <taxon>Metazoa</taxon>
        <taxon>Ecdysozoa</taxon>
        <taxon>Arthropoda</taxon>
        <taxon>Hexapoda</taxon>
        <taxon>Insecta</taxon>
        <taxon>Pterygota</taxon>
        <taxon>Neoptera</taxon>
        <taxon>Endopterygota</taxon>
        <taxon>Lepidoptera</taxon>
        <taxon>Glossata</taxon>
        <taxon>Ditrysia</taxon>
        <taxon>Tineoidea</taxon>
        <taxon>Psychidae</taxon>
        <taxon>Oiketicinae</taxon>
        <taxon>Eumeta</taxon>
    </lineage>
</organism>
<proteinExistence type="predicted"/>
<accession>A0A4C1U965</accession>
<dbReference type="EMBL" id="BGZK01000146">
    <property type="protein sequence ID" value="GBP22983.1"/>
    <property type="molecule type" value="Genomic_DNA"/>
</dbReference>
<gene>
    <name evidence="2" type="primary">dh41</name>
    <name evidence="2" type="ORF">EVAR_15657_1</name>
</gene>
<dbReference type="AlphaFoldDB" id="A0A4C1U965"/>
<protein>
    <submittedName>
        <fullName evidence="2">Diuretic hormone 41</fullName>
    </submittedName>
</protein>
<feature type="signal peptide" evidence="1">
    <location>
        <begin position="1"/>
        <end position="18"/>
    </location>
</feature>
<dbReference type="OrthoDB" id="6418774at2759"/>
<reference evidence="2 3" key="1">
    <citation type="journal article" date="2019" name="Commun. Biol.">
        <title>The bagworm genome reveals a unique fibroin gene that provides high tensile strength.</title>
        <authorList>
            <person name="Kono N."/>
            <person name="Nakamura H."/>
            <person name="Ohtoshi R."/>
            <person name="Tomita M."/>
            <person name="Numata K."/>
            <person name="Arakawa K."/>
        </authorList>
    </citation>
    <scope>NUCLEOTIDE SEQUENCE [LARGE SCALE GENOMIC DNA]</scope>
</reference>
<keyword evidence="1" id="KW-0732">Signal</keyword>
<evidence type="ECO:0000256" key="1">
    <source>
        <dbReference type="SAM" id="SignalP"/>
    </source>
</evidence>
<comment type="caution">
    <text evidence="2">The sequence shown here is derived from an EMBL/GenBank/DDBJ whole genome shotgun (WGS) entry which is preliminary data.</text>
</comment>
<evidence type="ECO:0000313" key="2">
    <source>
        <dbReference type="EMBL" id="GBP22983.1"/>
    </source>
</evidence>
<evidence type="ECO:0000313" key="3">
    <source>
        <dbReference type="Proteomes" id="UP000299102"/>
    </source>
</evidence>
<dbReference type="Proteomes" id="UP000299102">
    <property type="component" value="Unassembled WGS sequence"/>
</dbReference>
<keyword evidence="3" id="KW-1185">Reference proteome</keyword>